<dbReference type="OrthoDB" id="9937507at2"/>
<comment type="caution">
    <text evidence="1">The sequence shown here is derived from an EMBL/GenBank/DDBJ whole genome shotgun (WGS) entry which is preliminary data.</text>
</comment>
<dbReference type="Proteomes" id="UP000567922">
    <property type="component" value="Unassembled WGS sequence"/>
</dbReference>
<dbReference type="RefSeq" id="WP_157094934.1">
    <property type="nucleotide sequence ID" value="NZ_BDDI01000004.1"/>
</dbReference>
<gene>
    <name evidence="1" type="ORF">FHU29_003348</name>
</gene>
<evidence type="ECO:0000313" key="1">
    <source>
        <dbReference type="EMBL" id="MBB3038879.1"/>
    </source>
</evidence>
<dbReference type="AlphaFoldDB" id="A0A839RRC9"/>
<proteinExistence type="predicted"/>
<protein>
    <submittedName>
        <fullName evidence="1">Uncharacterized protein</fullName>
    </submittedName>
</protein>
<reference evidence="1 2" key="1">
    <citation type="submission" date="2020-08" db="EMBL/GenBank/DDBJ databases">
        <title>Sequencing the genomes of 1000 actinobacteria strains.</title>
        <authorList>
            <person name="Klenk H.-P."/>
        </authorList>
    </citation>
    <scope>NUCLEOTIDE SEQUENCE [LARGE SCALE GENOMIC DNA]</scope>
    <source>
        <strain evidence="1 2">DSM 45258</strain>
    </source>
</reference>
<name>A0A839RRC9_9ACTN</name>
<accession>A0A839RRC9</accession>
<sequence length="55" mass="5940">MSNPGSLSALAKATLDRVLRGLCPVEPLAYFPNARYSVRTEPTLHPPMFSKVAAP</sequence>
<evidence type="ECO:0000313" key="2">
    <source>
        <dbReference type="Proteomes" id="UP000567922"/>
    </source>
</evidence>
<keyword evidence="2" id="KW-1185">Reference proteome</keyword>
<organism evidence="1 2">
    <name type="scientific">Hoyosella altamirensis</name>
    <dbReference type="NCBI Taxonomy" id="616997"/>
    <lineage>
        <taxon>Bacteria</taxon>
        <taxon>Bacillati</taxon>
        <taxon>Actinomycetota</taxon>
        <taxon>Actinomycetes</taxon>
        <taxon>Mycobacteriales</taxon>
        <taxon>Hoyosellaceae</taxon>
        <taxon>Hoyosella</taxon>
    </lineage>
</organism>
<dbReference type="EMBL" id="JACHWS010000003">
    <property type="protein sequence ID" value="MBB3038879.1"/>
    <property type="molecule type" value="Genomic_DNA"/>
</dbReference>